<evidence type="ECO:0000256" key="6">
    <source>
        <dbReference type="ARBA" id="ARBA00022741"/>
    </source>
</evidence>
<proteinExistence type="inferred from homology"/>
<dbReference type="Pfam" id="PF01712">
    <property type="entry name" value="dNK"/>
    <property type="match status" value="1"/>
</dbReference>
<evidence type="ECO:0000256" key="9">
    <source>
        <dbReference type="ARBA" id="ARBA00022909"/>
    </source>
</evidence>
<dbReference type="OrthoDB" id="9776634at2"/>
<dbReference type="AlphaFoldDB" id="A0A255ZV61"/>
<feature type="domain" description="7,8-dihydro-6-hydroxymethylpterin-pyrophosphokinase" evidence="13">
    <location>
        <begin position="6"/>
        <end position="132"/>
    </location>
</feature>
<dbReference type="GO" id="GO:0016301">
    <property type="term" value="F:kinase activity"/>
    <property type="evidence" value="ECO:0007669"/>
    <property type="project" value="UniProtKB-KW"/>
</dbReference>
<keyword evidence="6" id="KW-0547">Nucleotide-binding</keyword>
<dbReference type="NCBIfam" id="TIGR01498">
    <property type="entry name" value="folK"/>
    <property type="match status" value="1"/>
</dbReference>
<dbReference type="Pfam" id="PF01288">
    <property type="entry name" value="HPPK"/>
    <property type="match status" value="1"/>
</dbReference>
<comment type="caution">
    <text evidence="15">The sequence shown here is derived from an EMBL/GenBank/DDBJ whole genome shotgun (WGS) entry which is preliminary data.</text>
</comment>
<dbReference type="PANTHER" id="PTHR43071:SF1">
    <property type="entry name" value="2-AMINO-4-HYDROXY-6-HYDROXYMETHYLDIHYDROPTERIDINE PYROPHOSPHOKINASE"/>
    <property type="match status" value="1"/>
</dbReference>
<feature type="domain" description="Deoxynucleoside kinase" evidence="14">
    <location>
        <begin position="179"/>
        <end position="374"/>
    </location>
</feature>
<keyword evidence="16" id="KW-1185">Reference proteome</keyword>
<evidence type="ECO:0000256" key="5">
    <source>
        <dbReference type="ARBA" id="ARBA00022679"/>
    </source>
</evidence>
<dbReference type="SUPFAM" id="SSF52540">
    <property type="entry name" value="P-loop containing nucleoside triphosphate hydrolases"/>
    <property type="match status" value="1"/>
</dbReference>
<evidence type="ECO:0000313" key="15">
    <source>
        <dbReference type="EMBL" id="OYQ44804.1"/>
    </source>
</evidence>
<dbReference type="EMBL" id="NOXX01000189">
    <property type="protein sequence ID" value="OYQ44804.1"/>
    <property type="molecule type" value="Genomic_DNA"/>
</dbReference>
<dbReference type="GO" id="GO:0005524">
    <property type="term" value="F:ATP binding"/>
    <property type="evidence" value="ECO:0007669"/>
    <property type="project" value="UniProtKB-KW"/>
</dbReference>
<dbReference type="UniPathway" id="UPA00077">
    <property type="reaction ID" value="UER00155"/>
</dbReference>
<evidence type="ECO:0000256" key="1">
    <source>
        <dbReference type="ARBA" id="ARBA00005051"/>
    </source>
</evidence>
<keyword evidence="5" id="KW-0808">Transferase</keyword>
<dbReference type="GO" id="GO:0046656">
    <property type="term" value="P:folic acid biosynthetic process"/>
    <property type="evidence" value="ECO:0007669"/>
    <property type="project" value="UniProtKB-KW"/>
</dbReference>
<evidence type="ECO:0000256" key="8">
    <source>
        <dbReference type="ARBA" id="ARBA00022840"/>
    </source>
</evidence>
<keyword evidence="9" id="KW-0289">Folate biosynthesis</keyword>
<dbReference type="InterPro" id="IPR027417">
    <property type="entry name" value="P-loop_NTPase"/>
</dbReference>
<dbReference type="InterPro" id="IPR031314">
    <property type="entry name" value="DNK_dom"/>
</dbReference>
<evidence type="ECO:0000256" key="2">
    <source>
        <dbReference type="ARBA" id="ARBA00005810"/>
    </source>
</evidence>
<dbReference type="CDD" id="cd01673">
    <property type="entry name" value="dNK"/>
    <property type="match status" value="1"/>
</dbReference>
<protein>
    <recommendedName>
        <fullName evidence="4">2-amino-4-hydroxy-6-hydroxymethyldihydropteridine pyrophosphokinase</fullName>
        <ecNumber evidence="3">2.7.6.3</ecNumber>
    </recommendedName>
    <alternativeName>
        <fullName evidence="11">6-hydroxymethyl-7,8-dihydropterin pyrophosphokinase</fullName>
    </alternativeName>
    <alternativeName>
        <fullName evidence="12">7,8-dihydro-6-hydroxymethylpterin-pyrophosphokinase</fullName>
    </alternativeName>
</protein>
<evidence type="ECO:0000256" key="3">
    <source>
        <dbReference type="ARBA" id="ARBA00013253"/>
    </source>
</evidence>
<evidence type="ECO:0000256" key="7">
    <source>
        <dbReference type="ARBA" id="ARBA00022777"/>
    </source>
</evidence>
<organism evidence="15 16">
    <name type="scientific">Flavobacterium aurantiibacter</name>
    <dbReference type="NCBI Taxonomy" id="2023067"/>
    <lineage>
        <taxon>Bacteria</taxon>
        <taxon>Pseudomonadati</taxon>
        <taxon>Bacteroidota</taxon>
        <taxon>Flavobacteriia</taxon>
        <taxon>Flavobacteriales</taxon>
        <taxon>Flavobacteriaceae</taxon>
        <taxon>Flavobacterium</taxon>
    </lineage>
</organism>
<dbReference type="Proteomes" id="UP000216035">
    <property type="component" value="Unassembled WGS sequence"/>
</dbReference>
<dbReference type="Gene3D" id="3.30.70.560">
    <property type="entry name" value="7,8-Dihydro-6-hydroxymethylpterin-pyrophosphokinase HPPK"/>
    <property type="match status" value="1"/>
</dbReference>
<keyword evidence="7 15" id="KW-0418">Kinase</keyword>
<reference evidence="15 16" key="1">
    <citation type="submission" date="2017-07" db="EMBL/GenBank/DDBJ databases">
        <title>Flavobacterium cyanobacteriorum sp. nov., isolated from cyanobacterial aggregates in a eutrophic lake.</title>
        <authorList>
            <person name="Cai H."/>
        </authorList>
    </citation>
    <scope>NUCLEOTIDE SEQUENCE [LARGE SCALE GENOMIC DNA]</scope>
    <source>
        <strain evidence="15 16">TH167</strain>
    </source>
</reference>
<dbReference type="InterPro" id="IPR000550">
    <property type="entry name" value="Hppk"/>
</dbReference>
<sequence length="376" mass="43139">MIHTAYIGIGSNEGDSFEIVEQAIHEIHEQIGSVVAISPIYMSAAIGFSGPEFLNAVIKVHTFYEPLHVLGCLLSLEAEYGRVRDVSGGYSSRTLDLDVLLFNDQHINVPELIVPHPRMHERLFVLLPLSDVYDAQQIPGINESINQLISKCRDQQIHKTAKQIHLPVQKLAKEHLRYLVVEGNIGAGKSSLSARLAADYNGKQVLERFADNPFLPKFYDDPQRYAFPLEMSFLADRYRQLMEDLLQVDLFSDFIVADYYILKSVIFANVNLNEDEFRLYKTLFDIMYKEIPKPDLYVYLYRSTESLLQNIKKRGREYEQNIEASYLEKINAGYVAFLKSESQMRVLVIDVSELDFVENQRDYLQIVDQIADAIAQ</sequence>
<dbReference type="Gene3D" id="3.40.50.300">
    <property type="entry name" value="P-loop containing nucleotide triphosphate hydrolases"/>
    <property type="match status" value="1"/>
</dbReference>
<evidence type="ECO:0000259" key="14">
    <source>
        <dbReference type="Pfam" id="PF01712"/>
    </source>
</evidence>
<dbReference type="GO" id="GO:0003848">
    <property type="term" value="F:2-amino-4-hydroxy-6-hydroxymethyldihydropteridine diphosphokinase activity"/>
    <property type="evidence" value="ECO:0007669"/>
    <property type="project" value="UniProtKB-EC"/>
</dbReference>
<evidence type="ECO:0000256" key="12">
    <source>
        <dbReference type="ARBA" id="ARBA00033413"/>
    </source>
</evidence>
<gene>
    <name evidence="15" type="primary">folK</name>
    <name evidence="15" type="ORF">CHX27_07265</name>
</gene>
<dbReference type="EC" id="2.7.6.3" evidence="3"/>
<name>A0A255ZV61_9FLAO</name>
<dbReference type="GO" id="GO:0046654">
    <property type="term" value="P:tetrahydrofolate biosynthetic process"/>
    <property type="evidence" value="ECO:0007669"/>
    <property type="project" value="UniProtKB-UniPathway"/>
</dbReference>
<dbReference type="SUPFAM" id="SSF55083">
    <property type="entry name" value="6-hydroxymethyl-7,8-dihydropterin pyrophosphokinase, HPPK"/>
    <property type="match status" value="1"/>
</dbReference>
<comment type="similarity">
    <text evidence="2">Belongs to the HPPK family.</text>
</comment>
<evidence type="ECO:0000313" key="16">
    <source>
        <dbReference type="Proteomes" id="UP000216035"/>
    </source>
</evidence>
<evidence type="ECO:0000256" key="11">
    <source>
        <dbReference type="ARBA" id="ARBA00029766"/>
    </source>
</evidence>
<comment type="pathway">
    <text evidence="1">Cofactor biosynthesis; tetrahydrofolate biosynthesis; 2-amino-4-hydroxy-6-hydroxymethyl-7,8-dihydropteridine diphosphate from 7,8-dihydroneopterin triphosphate: step 4/4.</text>
</comment>
<keyword evidence="8" id="KW-0067">ATP-binding</keyword>
<accession>A0A255ZV61</accession>
<evidence type="ECO:0000256" key="10">
    <source>
        <dbReference type="ARBA" id="ARBA00029409"/>
    </source>
</evidence>
<comment type="function">
    <text evidence="10">Catalyzes the transfer of pyrophosphate from adenosine triphosphate (ATP) to 6-hydroxymethyl-7,8-dihydropterin, an enzymatic step in folate biosynthesis pathway.</text>
</comment>
<evidence type="ECO:0000259" key="13">
    <source>
        <dbReference type="Pfam" id="PF01288"/>
    </source>
</evidence>
<dbReference type="PANTHER" id="PTHR43071">
    <property type="entry name" value="2-AMINO-4-HYDROXY-6-HYDROXYMETHYLDIHYDROPTERIDINE PYROPHOSPHOKINASE"/>
    <property type="match status" value="1"/>
</dbReference>
<dbReference type="InterPro" id="IPR035907">
    <property type="entry name" value="Hppk_sf"/>
</dbReference>
<dbReference type="CDD" id="cd00483">
    <property type="entry name" value="HPPK"/>
    <property type="match status" value="1"/>
</dbReference>
<dbReference type="RefSeq" id="WP_094486099.1">
    <property type="nucleotide sequence ID" value="NZ_NOXX01000189.1"/>
</dbReference>
<evidence type="ECO:0000256" key="4">
    <source>
        <dbReference type="ARBA" id="ARBA00016218"/>
    </source>
</evidence>